<dbReference type="EMBL" id="LSRX01000727">
    <property type="protein sequence ID" value="OLP90114.1"/>
    <property type="molecule type" value="Genomic_DNA"/>
</dbReference>
<gene>
    <name evidence="1" type="ORF">AK812_SmicGene28339</name>
</gene>
<reference evidence="1 2" key="1">
    <citation type="submission" date="2016-02" db="EMBL/GenBank/DDBJ databases">
        <title>Genome analysis of coral dinoflagellate symbionts highlights evolutionary adaptations to a symbiotic lifestyle.</title>
        <authorList>
            <person name="Aranda M."/>
            <person name="Li Y."/>
            <person name="Liew Y.J."/>
            <person name="Baumgarten S."/>
            <person name="Simakov O."/>
            <person name="Wilson M."/>
            <person name="Piel J."/>
            <person name="Ashoor H."/>
            <person name="Bougouffa S."/>
            <person name="Bajic V.B."/>
            <person name="Ryu T."/>
            <person name="Ravasi T."/>
            <person name="Bayer T."/>
            <person name="Micklem G."/>
            <person name="Kim H."/>
            <person name="Bhak J."/>
            <person name="Lajeunesse T.C."/>
            <person name="Voolstra C.R."/>
        </authorList>
    </citation>
    <scope>NUCLEOTIDE SEQUENCE [LARGE SCALE GENOMIC DNA]</scope>
    <source>
        <strain evidence="1 2">CCMP2467</strain>
    </source>
</reference>
<dbReference type="AlphaFoldDB" id="A0A1Q9D4S6"/>
<evidence type="ECO:0000313" key="1">
    <source>
        <dbReference type="EMBL" id="OLP90114.1"/>
    </source>
</evidence>
<name>A0A1Q9D4S6_SYMMI</name>
<protein>
    <submittedName>
        <fullName evidence="1">Uncharacterized protein</fullName>
    </submittedName>
</protein>
<proteinExistence type="predicted"/>
<sequence>MPSWAINAINADIQISDHAGSWDIQRLCAKFLAPWMSFGGTLPYTAEPSCNAPNRGMVRLGIRDNGMLMDQMEAGVPGWPMASHIVSQAEAPTGTIDVPIMCLNLAAESVLRILKLCLCVASRRACNLGNDLIGLLEFFAVDDCGGAAGADCNKGNAGEDPRRQLLF</sequence>
<keyword evidence="2" id="KW-1185">Reference proteome</keyword>
<dbReference type="OrthoDB" id="10282203at2759"/>
<organism evidence="1 2">
    <name type="scientific">Symbiodinium microadriaticum</name>
    <name type="common">Dinoflagellate</name>
    <name type="synonym">Zooxanthella microadriatica</name>
    <dbReference type="NCBI Taxonomy" id="2951"/>
    <lineage>
        <taxon>Eukaryota</taxon>
        <taxon>Sar</taxon>
        <taxon>Alveolata</taxon>
        <taxon>Dinophyceae</taxon>
        <taxon>Suessiales</taxon>
        <taxon>Symbiodiniaceae</taxon>
        <taxon>Symbiodinium</taxon>
    </lineage>
</organism>
<evidence type="ECO:0000313" key="2">
    <source>
        <dbReference type="Proteomes" id="UP000186817"/>
    </source>
</evidence>
<comment type="caution">
    <text evidence="1">The sequence shown here is derived from an EMBL/GenBank/DDBJ whole genome shotgun (WGS) entry which is preliminary data.</text>
</comment>
<accession>A0A1Q9D4S6</accession>
<dbReference type="Proteomes" id="UP000186817">
    <property type="component" value="Unassembled WGS sequence"/>
</dbReference>